<dbReference type="GO" id="GO:0016020">
    <property type="term" value="C:membrane"/>
    <property type="evidence" value="ECO:0007669"/>
    <property type="project" value="UniProtKB-SubCell"/>
</dbReference>
<comment type="caution">
    <text evidence="13">The sequence shown here is derived from an EMBL/GenBank/DDBJ whole genome shotgun (WGS) entry which is preliminary data.</text>
</comment>
<evidence type="ECO:0000256" key="11">
    <source>
        <dbReference type="SAM" id="MobiDB-lite"/>
    </source>
</evidence>
<sequence>MAANDYYHANIPSPPSYEQAAPGRTTPAASTTGAPGVAPGLGYASSSPSHRDDPSAPYHNRESQQSFLSDGGYHAAGRVPDGDHYAENIPLKAQTQFGNNPEWMQQQTQYPPYPASPGAIENRGRGNPRQRKRGFFKKKPAFVTWTLTVAMIIAFIIELVKTGQMTGSPITKPSNNPFLGPSAYMQIYMGARFTPCMKNTPGIQDAGESVYFTCPNATTSQLTETKCTLSELCGFGGVPNPGKDTTLNSNPAPNQWFRFILPIFLHGGFIHIAINLFAQMFICTDMERLIGPWRFALAYFASGIFGYVLGGNYASQTEPSVGCSGALFGIMALFLLDLLYDWPNRESRWVELIVMIIGIAVSFVLGLLPDLDNFSHIGGFVMGLAIGLCIMRSPNTLRERIGLARQPYVAMSGGAANPEANTRRTTSFKDFFHGRGGMVSSSDDMDASKSPLNFFKGRKPLWWAWWLIRAGALVAVLIGFIMLIVDFYRYHSSNCSWCYRLSCLPVNGWCDQATTTTTTQKAN</sequence>
<comment type="catalytic activity">
    <reaction evidence="1 10">
        <text>Cleaves type-1 transmembrane domains using a catalytic dyad composed of serine and histidine that are contributed by different transmembrane domains.</text>
        <dbReference type="EC" id="3.4.21.105"/>
    </reaction>
</comment>
<protein>
    <recommendedName>
        <fullName evidence="10">Rhomboid-type serine protease</fullName>
        <ecNumber evidence="10">3.4.21.105</ecNumber>
    </recommendedName>
</protein>
<feature type="transmembrane region" description="Helical" evidence="10">
    <location>
        <begin position="374"/>
        <end position="391"/>
    </location>
</feature>
<feature type="transmembrane region" description="Helical" evidence="10">
    <location>
        <begin position="295"/>
        <end position="313"/>
    </location>
</feature>
<feature type="transmembrane region" description="Helical" evidence="10">
    <location>
        <begin position="259"/>
        <end position="283"/>
    </location>
</feature>
<dbReference type="Pfam" id="PF01694">
    <property type="entry name" value="Rhomboid"/>
    <property type="match status" value="1"/>
</dbReference>
<comment type="subcellular location">
    <subcellularLocation>
        <location evidence="2 10">Membrane</location>
        <topology evidence="2 10">Multi-pass membrane protein</topology>
    </subcellularLocation>
</comment>
<dbReference type="OrthoDB" id="2146116at2759"/>
<dbReference type="PANTHER" id="PTHR22936">
    <property type="entry name" value="RHOMBOID-RELATED"/>
    <property type="match status" value="1"/>
</dbReference>
<dbReference type="GO" id="GO:0004252">
    <property type="term" value="F:serine-type endopeptidase activity"/>
    <property type="evidence" value="ECO:0007669"/>
    <property type="project" value="InterPro"/>
</dbReference>
<evidence type="ECO:0000313" key="14">
    <source>
        <dbReference type="Proteomes" id="UP001149074"/>
    </source>
</evidence>
<dbReference type="GO" id="GO:0006508">
    <property type="term" value="P:proteolysis"/>
    <property type="evidence" value="ECO:0007669"/>
    <property type="project" value="UniProtKB-KW"/>
</dbReference>
<dbReference type="InterPro" id="IPR035952">
    <property type="entry name" value="Rhomboid-like_sf"/>
</dbReference>
<dbReference type="GeneID" id="81356583"/>
<evidence type="ECO:0000256" key="2">
    <source>
        <dbReference type="ARBA" id="ARBA00004141"/>
    </source>
</evidence>
<feature type="compositionally biased region" description="Basic and acidic residues" evidence="11">
    <location>
        <begin position="49"/>
        <end position="62"/>
    </location>
</feature>
<proteinExistence type="inferred from homology"/>
<feature type="transmembrane region" description="Helical" evidence="10">
    <location>
        <begin position="349"/>
        <end position="368"/>
    </location>
</feature>
<dbReference type="InterPro" id="IPR002610">
    <property type="entry name" value="Peptidase_S54_rhomboid-like"/>
</dbReference>
<keyword evidence="5 10" id="KW-0812">Transmembrane</keyword>
<dbReference type="Proteomes" id="UP001149074">
    <property type="component" value="Unassembled WGS sequence"/>
</dbReference>
<feature type="domain" description="Peptidase S54 rhomboid" evidence="12">
    <location>
        <begin position="254"/>
        <end position="392"/>
    </location>
</feature>
<dbReference type="Gene3D" id="1.20.1540.10">
    <property type="entry name" value="Rhomboid-like"/>
    <property type="match status" value="1"/>
</dbReference>
<dbReference type="AlphaFoldDB" id="A0A9W9FDG8"/>
<keyword evidence="14" id="KW-1185">Reference proteome</keyword>
<feature type="region of interest" description="Disordered" evidence="11">
    <location>
        <begin position="104"/>
        <end position="133"/>
    </location>
</feature>
<evidence type="ECO:0000256" key="1">
    <source>
        <dbReference type="ARBA" id="ARBA00000156"/>
    </source>
</evidence>
<feature type="region of interest" description="Disordered" evidence="11">
    <location>
        <begin position="1"/>
        <end position="85"/>
    </location>
</feature>
<keyword evidence="8 10" id="KW-1133">Transmembrane helix</keyword>
<evidence type="ECO:0000259" key="12">
    <source>
        <dbReference type="Pfam" id="PF01694"/>
    </source>
</evidence>
<feature type="compositionally biased region" description="Low complexity" evidence="11">
    <location>
        <begin position="20"/>
        <end position="40"/>
    </location>
</feature>
<comment type="function">
    <text evidence="10">Serine protease involved in intramembrane proteolysis.</text>
</comment>
<evidence type="ECO:0000313" key="13">
    <source>
        <dbReference type="EMBL" id="KAJ5098109.1"/>
    </source>
</evidence>
<evidence type="ECO:0000256" key="3">
    <source>
        <dbReference type="ARBA" id="ARBA00009045"/>
    </source>
</evidence>
<evidence type="ECO:0000256" key="6">
    <source>
        <dbReference type="ARBA" id="ARBA00022801"/>
    </source>
</evidence>
<feature type="transmembrane region" description="Helical" evidence="10">
    <location>
        <begin position="463"/>
        <end position="485"/>
    </location>
</feature>
<keyword evidence="9 10" id="KW-0472">Membrane</keyword>
<dbReference type="EC" id="3.4.21.105" evidence="10"/>
<evidence type="ECO:0000256" key="4">
    <source>
        <dbReference type="ARBA" id="ARBA00022670"/>
    </source>
</evidence>
<dbReference type="RefSeq" id="XP_056473763.1">
    <property type="nucleotide sequence ID" value="XM_056617604.1"/>
</dbReference>
<comment type="similarity">
    <text evidence="3 10">Belongs to the peptidase S54 family.</text>
</comment>
<reference evidence="13" key="2">
    <citation type="journal article" date="2023" name="IMA Fungus">
        <title>Comparative genomic study of the Penicillium genus elucidates a diverse pangenome and 15 lateral gene transfer events.</title>
        <authorList>
            <person name="Petersen C."/>
            <person name="Sorensen T."/>
            <person name="Nielsen M.R."/>
            <person name="Sondergaard T.E."/>
            <person name="Sorensen J.L."/>
            <person name="Fitzpatrick D.A."/>
            <person name="Frisvad J.C."/>
            <person name="Nielsen K.L."/>
        </authorList>
    </citation>
    <scope>NUCLEOTIDE SEQUENCE</scope>
    <source>
        <strain evidence="13">IBT 30761</strain>
    </source>
</reference>
<name>A0A9W9FDG8_9EURO</name>
<dbReference type="InterPro" id="IPR022764">
    <property type="entry name" value="Peptidase_S54_rhomboid_dom"/>
</dbReference>
<gene>
    <name evidence="13" type="ORF">N7532_005110</name>
</gene>
<evidence type="ECO:0000256" key="9">
    <source>
        <dbReference type="ARBA" id="ARBA00023136"/>
    </source>
</evidence>
<evidence type="ECO:0000256" key="10">
    <source>
        <dbReference type="RuleBase" id="RU362115"/>
    </source>
</evidence>
<feature type="transmembrane region" description="Helical" evidence="10">
    <location>
        <begin position="141"/>
        <end position="160"/>
    </location>
</feature>
<evidence type="ECO:0000256" key="5">
    <source>
        <dbReference type="ARBA" id="ARBA00022692"/>
    </source>
</evidence>
<keyword evidence="4 10" id="KW-0645">Protease</keyword>
<keyword evidence="7 10" id="KW-0720">Serine protease</keyword>
<feature type="transmembrane region" description="Helical" evidence="10">
    <location>
        <begin position="319"/>
        <end position="340"/>
    </location>
</feature>
<dbReference type="PANTHER" id="PTHR22936:SF69">
    <property type="entry name" value="RHOMBOID-LIKE PROTEIN"/>
    <property type="match status" value="1"/>
</dbReference>
<evidence type="ECO:0000256" key="8">
    <source>
        <dbReference type="ARBA" id="ARBA00022989"/>
    </source>
</evidence>
<organism evidence="13 14">
    <name type="scientific">Penicillium argentinense</name>
    <dbReference type="NCBI Taxonomy" id="1131581"/>
    <lineage>
        <taxon>Eukaryota</taxon>
        <taxon>Fungi</taxon>
        <taxon>Dikarya</taxon>
        <taxon>Ascomycota</taxon>
        <taxon>Pezizomycotina</taxon>
        <taxon>Eurotiomycetes</taxon>
        <taxon>Eurotiomycetidae</taxon>
        <taxon>Eurotiales</taxon>
        <taxon>Aspergillaceae</taxon>
        <taxon>Penicillium</taxon>
    </lineage>
</organism>
<keyword evidence="6 10" id="KW-0378">Hydrolase</keyword>
<dbReference type="SUPFAM" id="SSF144091">
    <property type="entry name" value="Rhomboid-like"/>
    <property type="match status" value="1"/>
</dbReference>
<evidence type="ECO:0000256" key="7">
    <source>
        <dbReference type="ARBA" id="ARBA00022825"/>
    </source>
</evidence>
<accession>A0A9W9FDG8</accession>
<dbReference type="EMBL" id="JAPQKI010000005">
    <property type="protein sequence ID" value="KAJ5098109.1"/>
    <property type="molecule type" value="Genomic_DNA"/>
</dbReference>
<reference evidence="13" key="1">
    <citation type="submission" date="2022-11" db="EMBL/GenBank/DDBJ databases">
        <authorList>
            <person name="Petersen C."/>
        </authorList>
    </citation>
    <scope>NUCLEOTIDE SEQUENCE</scope>
    <source>
        <strain evidence="13">IBT 30761</strain>
    </source>
</reference>